<dbReference type="AlphaFoldDB" id="A0A8J2Q3X6"/>
<evidence type="ECO:0000313" key="2">
    <source>
        <dbReference type="Proteomes" id="UP000746747"/>
    </source>
</evidence>
<keyword evidence="2" id="KW-1185">Reference proteome</keyword>
<proteinExistence type="predicted"/>
<sequence>MCDSIGEVNCFDATCVGTACIKRSALIDGFLRVQKMCQQTSEPLLEYCETSVLWKGGTGAECICQTDYCNNTGKGPKNEIVLIKDCSQTFKRQKEVDKTAL</sequence>
<dbReference type="Proteomes" id="UP000746747">
    <property type="component" value="Unassembled WGS sequence"/>
</dbReference>
<accession>A0A8J2Q3X6</accession>
<reference evidence="1" key="1">
    <citation type="submission" date="2021-09" db="EMBL/GenBank/DDBJ databases">
        <authorList>
            <consortium name="Pathogen Informatics"/>
        </authorList>
    </citation>
    <scope>NUCLEOTIDE SEQUENCE</scope>
</reference>
<organism evidence="1 2">
    <name type="scientific">Cercopithifilaria johnstoni</name>
    <dbReference type="NCBI Taxonomy" id="2874296"/>
    <lineage>
        <taxon>Eukaryota</taxon>
        <taxon>Metazoa</taxon>
        <taxon>Ecdysozoa</taxon>
        <taxon>Nematoda</taxon>
        <taxon>Chromadorea</taxon>
        <taxon>Rhabditida</taxon>
        <taxon>Spirurina</taxon>
        <taxon>Spiruromorpha</taxon>
        <taxon>Filarioidea</taxon>
        <taxon>Onchocercidae</taxon>
        <taxon>Cercopithifilaria</taxon>
    </lineage>
</organism>
<name>A0A8J2Q3X6_9BILA</name>
<protein>
    <submittedName>
        <fullName evidence="1">Uncharacterized protein</fullName>
    </submittedName>
</protein>
<comment type="caution">
    <text evidence="1">The sequence shown here is derived from an EMBL/GenBank/DDBJ whole genome shotgun (WGS) entry which is preliminary data.</text>
</comment>
<evidence type="ECO:0000313" key="1">
    <source>
        <dbReference type="EMBL" id="CAG9531080.1"/>
    </source>
</evidence>
<dbReference type="OrthoDB" id="5831870at2759"/>
<dbReference type="EMBL" id="CAKAEH010000456">
    <property type="protein sequence ID" value="CAG9531080.1"/>
    <property type="molecule type" value="Genomic_DNA"/>
</dbReference>
<gene>
    <name evidence="1" type="ORF">CJOHNSTONI_LOCUS1510</name>
</gene>